<dbReference type="Proteomes" id="UP000000600">
    <property type="component" value="Unassembled WGS sequence"/>
</dbReference>
<feature type="region of interest" description="Disordered" evidence="2">
    <location>
        <begin position="237"/>
        <end position="265"/>
    </location>
</feature>
<gene>
    <name evidence="4" type="ORF">GSPATT00020676001</name>
</gene>
<dbReference type="AlphaFoldDB" id="A0DVE5"/>
<dbReference type="GeneID" id="5040194"/>
<dbReference type="RefSeq" id="XP_001454409.1">
    <property type="nucleotide sequence ID" value="XM_001454372.2"/>
</dbReference>
<dbReference type="Pfam" id="PF04696">
    <property type="entry name" value="Pinin_SDK_memA"/>
    <property type="match status" value="1"/>
</dbReference>
<feature type="coiled-coil region" evidence="1">
    <location>
        <begin position="100"/>
        <end position="156"/>
    </location>
</feature>
<evidence type="ECO:0000259" key="3">
    <source>
        <dbReference type="Pfam" id="PF04696"/>
    </source>
</evidence>
<dbReference type="OMA" id="RAYQQFI"/>
<accession>A0DVE5</accession>
<dbReference type="HOGENOM" id="CLU_1051536_0_0_1"/>
<evidence type="ECO:0000313" key="4">
    <source>
        <dbReference type="EMBL" id="CAK87012.1"/>
    </source>
</evidence>
<feature type="domain" description="Pinin/SDK/MemA protein" evidence="3">
    <location>
        <begin position="85"/>
        <end position="207"/>
    </location>
</feature>
<organism evidence="4 5">
    <name type="scientific">Paramecium tetraurelia</name>
    <dbReference type="NCBI Taxonomy" id="5888"/>
    <lineage>
        <taxon>Eukaryota</taxon>
        <taxon>Sar</taxon>
        <taxon>Alveolata</taxon>
        <taxon>Ciliophora</taxon>
        <taxon>Intramacronucleata</taxon>
        <taxon>Oligohymenophorea</taxon>
        <taxon>Peniculida</taxon>
        <taxon>Parameciidae</taxon>
        <taxon>Paramecium</taxon>
    </lineage>
</organism>
<dbReference type="InterPro" id="IPR006786">
    <property type="entry name" value="Pinin_SDK_MemA"/>
</dbReference>
<dbReference type="OrthoDB" id="306988at2759"/>
<sequence>MNVEEIKYKLKELHKKQQESLSKRKTLIKEIKSMPFQRNINKNKKLKDENDKNFLKTFVINLDGAKEERAEKQKQLDQKVPIALKEKDRRIVKCLFGNHLQRAKQDLDGEKQKLDKQIEINKRLEDKERQDLMAFKENQDKKKEKLVTERKLLERELAADEFRRQQLLLELQLKTMREFFITKTAPYLLWQPVKTNEGMNPLKEYSNERFNEMEKDLKEKLQKAYQQFIDFQSQKIKEQTIEQEQESSQSESEDSQEKPKEEGQE</sequence>
<evidence type="ECO:0000256" key="2">
    <source>
        <dbReference type="SAM" id="MobiDB-lite"/>
    </source>
</evidence>
<proteinExistence type="predicted"/>
<protein>
    <recommendedName>
        <fullName evidence="3">Pinin/SDK/MemA protein domain-containing protein</fullName>
    </recommendedName>
</protein>
<keyword evidence="1" id="KW-0175">Coiled coil</keyword>
<keyword evidence="5" id="KW-1185">Reference proteome</keyword>
<reference evidence="4 5" key="1">
    <citation type="journal article" date="2006" name="Nature">
        <title>Global trends of whole-genome duplications revealed by the ciliate Paramecium tetraurelia.</title>
        <authorList>
            <consortium name="Genoscope"/>
            <person name="Aury J.-M."/>
            <person name="Jaillon O."/>
            <person name="Duret L."/>
            <person name="Noel B."/>
            <person name="Jubin C."/>
            <person name="Porcel B.M."/>
            <person name="Segurens B."/>
            <person name="Daubin V."/>
            <person name="Anthouard V."/>
            <person name="Aiach N."/>
            <person name="Arnaiz O."/>
            <person name="Billaut A."/>
            <person name="Beisson J."/>
            <person name="Blanc I."/>
            <person name="Bouhouche K."/>
            <person name="Camara F."/>
            <person name="Duharcourt S."/>
            <person name="Guigo R."/>
            <person name="Gogendeau D."/>
            <person name="Katinka M."/>
            <person name="Keller A.-M."/>
            <person name="Kissmehl R."/>
            <person name="Klotz C."/>
            <person name="Koll F."/>
            <person name="Le Moue A."/>
            <person name="Lepere C."/>
            <person name="Malinsky S."/>
            <person name="Nowacki M."/>
            <person name="Nowak J.K."/>
            <person name="Plattner H."/>
            <person name="Poulain J."/>
            <person name="Ruiz F."/>
            <person name="Serrano V."/>
            <person name="Zagulski M."/>
            <person name="Dessen P."/>
            <person name="Betermier M."/>
            <person name="Weissenbach J."/>
            <person name="Scarpelli C."/>
            <person name="Schachter V."/>
            <person name="Sperling L."/>
            <person name="Meyer E."/>
            <person name="Cohen J."/>
            <person name="Wincker P."/>
        </authorList>
    </citation>
    <scope>NUCLEOTIDE SEQUENCE [LARGE SCALE GENOMIC DNA]</scope>
    <source>
        <strain evidence="4 5">Stock d4-2</strain>
    </source>
</reference>
<evidence type="ECO:0000313" key="5">
    <source>
        <dbReference type="Proteomes" id="UP000000600"/>
    </source>
</evidence>
<evidence type="ECO:0000256" key="1">
    <source>
        <dbReference type="SAM" id="Coils"/>
    </source>
</evidence>
<feature type="compositionally biased region" description="Basic and acidic residues" evidence="2">
    <location>
        <begin position="255"/>
        <end position="265"/>
    </location>
</feature>
<dbReference type="EMBL" id="CT868596">
    <property type="protein sequence ID" value="CAK87012.1"/>
    <property type="molecule type" value="Genomic_DNA"/>
</dbReference>
<dbReference type="InParanoid" id="A0DVE5"/>
<dbReference type="KEGG" id="ptm:GSPATT00020676001"/>
<name>A0DVE5_PARTE</name>